<organism evidence="1 2">
    <name type="scientific">Mesorhizobium robiniae</name>
    <dbReference type="NCBI Taxonomy" id="559315"/>
    <lineage>
        <taxon>Bacteria</taxon>
        <taxon>Pseudomonadati</taxon>
        <taxon>Pseudomonadota</taxon>
        <taxon>Alphaproteobacteria</taxon>
        <taxon>Hyphomicrobiales</taxon>
        <taxon>Phyllobacteriaceae</taxon>
        <taxon>Mesorhizobium</taxon>
    </lineage>
</organism>
<dbReference type="EMBL" id="JBEPMC010000013">
    <property type="protein sequence ID" value="MET3582718.1"/>
    <property type="molecule type" value="Genomic_DNA"/>
</dbReference>
<name>A0ABV2GWQ1_9HYPH</name>
<reference evidence="1 2" key="1">
    <citation type="submission" date="2024-06" db="EMBL/GenBank/DDBJ databases">
        <title>Genomic Encyclopedia of Type Strains, Phase IV (KMG-IV): sequencing the most valuable type-strain genomes for metagenomic binning, comparative biology and taxonomic classification.</title>
        <authorList>
            <person name="Goeker M."/>
        </authorList>
    </citation>
    <scope>NUCLEOTIDE SEQUENCE [LARGE SCALE GENOMIC DNA]</scope>
    <source>
        <strain evidence="1 2">DSM 100022</strain>
    </source>
</reference>
<protein>
    <submittedName>
        <fullName evidence="1">Transposase</fullName>
    </submittedName>
</protein>
<accession>A0ABV2GWQ1</accession>
<evidence type="ECO:0000313" key="1">
    <source>
        <dbReference type="EMBL" id="MET3582718.1"/>
    </source>
</evidence>
<comment type="caution">
    <text evidence="1">The sequence shown here is derived from an EMBL/GenBank/DDBJ whole genome shotgun (WGS) entry which is preliminary data.</text>
</comment>
<gene>
    <name evidence="1" type="ORF">ABID19_005780</name>
</gene>
<proteinExistence type="predicted"/>
<dbReference type="Proteomes" id="UP001549204">
    <property type="component" value="Unassembled WGS sequence"/>
</dbReference>
<sequence length="73" mass="8024">MQKVGTFTVKIVTRTDKAKGFEVLPSGWVVERAFRMAGAMPQAGQGQGEIHRFHRSLDVSRSHSPVGRDLMAA</sequence>
<evidence type="ECO:0000313" key="2">
    <source>
        <dbReference type="Proteomes" id="UP001549204"/>
    </source>
</evidence>
<keyword evidence="2" id="KW-1185">Reference proteome</keyword>